<dbReference type="InterPro" id="IPR001763">
    <property type="entry name" value="Rhodanese-like_dom"/>
</dbReference>
<keyword evidence="1" id="KW-0732">Signal</keyword>
<name>A0A978UY48_ZIZJJ</name>
<feature type="domain" description="Rhodanese" evidence="2">
    <location>
        <begin position="45"/>
        <end position="140"/>
    </location>
</feature>
<evidence type="ECO:0000313" key="3">
    <source>
        <dbReference type="EMBL" id="KAH7519914.1"/>
    </source>
</evidence>
<protein>
    <recommendedName>
        <fullName evidence="2">Rhodanese domain-containing protein</fullName>
    </recommendedName>
</protein>
<dbReference type="SUPFAM" id="SSF52821">
    <property type="entry name" value="Rhodanese/Cell cycle control phosphatase"/>
    <property type="match status" value="1"/>
</dbReference>
<accession>A0A978UY48</accession>
<evidence type="ECO:0000259" key="2">
    <source>
        <dbReference type="PROSITE" id="PS50206"/>
    </source>
</evidence>
<comment type="caution">
    <text evidence="3">The sequence shown here is derived from an EMBL/GenBank/DDBJ whole genome shotgun (WGS) entry which is preliminary data.</text>
</comment>
<dbReference type="GO" id="GO:0003824">
    <property type="term" value="F:catalytic activity"/>
    <property type="evidence" value="ECO:0007669"/>
    <property type="project" value="InterPro"/>
</dbReference>
<dbReference type="Proteomes" id="UP000813462">
    <property type="component" value="Unassembled WGS sequence"/>
</dbReference>
<proteinExistence type="predicted"/>
<dbReference type="Pfam" id="PF00581">
    <property type="entry name" value="Rhodanese"/>
    <property type="match status" value="1"/>
</dbReference>
<dbReference type="PROSITE" id="PS50206">
    <property type="entry name" value="RHODANESE_3"/>
    <property type="match status" value="1"/>
</dbReference>
<feature type="signal peptide" evidence="1">
    <location>
        <begin position="1"/>
        <end position="28"/>
    </location>
</feature>
<evidence type="ECO:0000256" key="1">
    <source>
        <dbReference type="SAM" id="SignalP"/>
    </source>
</evidence>
<dbReference type="PANTHER" id="PTHR44542:SF12">
    <property type="entry name" value="THIOSULFATE SULFURTRANSFERASE 18"/>
    <property type="match status" value="1"/>
</dbReference>
<dbReference type="AlphaFoldDB" id="A0A978UY48"/>
<dbReference type="PANTHER" id="PTHR44542">
    <property type="entry name" value="THIOSULFATE SULFURTRANSFERASE 18"/>
    <property type="match status" value="1"/>
</dbReference>
<dbReference type="OrthoDB" id="566238at2759"/>
<dbReference type="InterPro" id="IPR036873">
    <property type="entry name" value="Rhodanese-like_dom_sf"/>
</dbReference>
<dbReference type="SMART" id="SM00450">
    <property type="entry name" value="RHOD"/>
    <property type="match status" value="1"/>
</dbReference>
<organism evidence="3 4">
    <name type="scientific">Ziziphus jujuba var. spinosa</name>
    <dbReference type="NCBI Taxonomy" id="714518"/>
    <lineage>
        <taxon>Eukaryota</taxon>
        <taxon>Viridiplantae</taxon>
        <taxon>Streptophyta</taxon>
        <taxon>Embryophyta</taxon>
        <taxon>Tracheophyta</taxon>
        <taxon>Spermatophyta</taxon>
        <taxon>Magnoliopsida</taxon>
        <taxon>eudicotyledons</taxon>
        <taxon>Gunneridae</taxon>
        <taxon>Pentapetalae</taxon>
        <taxon>rosids</taxon>
        <taxon>fabids</taxon>
        <taxon>Rosales</taxon>
        <taxon>Rhamnaceae</taxon>
        <taxon>Paliureae</taxon>
        <taxon>Ziziphus</taxon>
    </lineage>
</organism>
<reference evidence="3" key="1">
    <citation type="journal article" date="2021" name="Front. Plant Sci.">
        <title>Chromosome-Scale Genome Assembly for Chinese Sour Jujube and Insights Into Its Genome Evolution and Domestication Signature.</title>
        <authorList>
            <person name="Shen L.-Y."/>
            <person name="Luo H."/>
            <person name="Wang X.-L."/>
            <person name="Wang X.-M."/>
            <person name="Qiu X.-J."/>
            <person name="Liu H."/>
            <person name="Zhou S.-S."/>
            <person name="Jia K.-H."/>
            <person name="Nie S."/>
            <person name="Bao Y.-T."/>
            <person name="Zhang R.-G."/>
            <person name="Yun Q.-Z."/>
            <person name="Chai Y.-H."/>
            <person name="Lu J.-Y."/>
            <person name="Li Y."/>
            <person name="Zhao S.-W."/>
            <person name="Mao J.-F."/>
            <person name="Jia S.-G."/>
            <person name="Mao Y.-M."/>
        </authorList>
    </citation>
    <scope>NUCLEOTIDE SEQUENCE</scope>
    <source>
        <strain evidence="3">AT0</strain>
        <tissue evidence="3">Leaf</tissue>
    </source>
</reference>
<sequence length="158" mass="17754">MGVAWVGLSFGFVLLVLLFFSPRPEVVTVDIHEAKELIKSGYGYLDVRTVEEFKEGHVDAPKIFNIPYLFNTPGGMVKNPEFLEKVSSTCKKEERLIVGCRSGVRSLSAAADMLKDGFKDVRNMGGGYLAWLENRFSIKKPEDELQQVIKLKEVIDKP</sequence>
<dbReference type="EMBL" id="JAEACU010000008">
    <property type="protein sequence ID" value="KAH7519914.1"/>
    <property type="molecule type" value="Genomic_DNA"/>
</dbReference>
<gene>
    <name evidence="3" type="ORF">FEM48_Zijuj08G0088000</name>
</gene>
<dbReference type="CDD" id="cd00158">
    <property type="entry name" value="RHOD"/>
    <property type="match status" value="1"/>
</dbReference>
<dbReference type="Gene3D" id="3.40.250.10">
    <property type="entry name" value="Rhodanese-like domain"/>
    <property type="match status" value="1"/>
</dbReference>
<evidence type="ECO:0000313" key="4">
    <source>
        <dbReference type="Proteomes" id="UP000813462"/>
    </source>
</evidence>
<feature type="chain" id="PRO_5037340414" description="Rhodanese domain-containing protein" evidence="1">
    <location>
        <begin position="29"/>
        <end position="158"/>
    </location>
</feature>
<dbReference type="InterPro" id="IPR044684">
    <property type="entry name" value="STR17/STR18/HARC1-like"/>
</dbReference>